<reference evidence="2 3" key="1">
    <citation type="submission" date="2015-07" db="EMBL/GenBank/DDBJ databases">
        <authorList>
            <person name="O'Brien H.E."/>
            <person name="Thakur S."/>
            <person name="Gong Y."/>
            <person name="Wang P.W."/>
            <person name="Guttman D.S."/>
        </authorList>
    </citation>
    <scope>NUCLEOTIDE SEQUENCE [LARGE SCALE GENOMIC DNA]</scope>
    <source>
        <strain evidence="2 3">107</strain>
    </source>
</reference>
<proteinExistence type="predicted"/>
<reference evidence="2 3" key="2">
    <citation type="submission" date="2015-10" db="EMBL/GenBank/DDBJ databases">
        <title>Comparative genomics and high-throughput reverse genetic screens identify a new phytobacterial MAMP and an Arabidopsis receptor required for immune elicitation.</title>
        <authorList>
            <person name="Mott G.A."/>
            <person name="Thakur S."/>
            <person name="Wang P.W."/>
            <person name="Desveaux D."/>
            <person name="Guttman D.S."/>
        </authorList>
    </citation>
    <scope>NUCLEOTIDE SEQUENCE [LARGE SCALE GENOMIC DNA]</scope>
    <source>
        <strain evidence="2 3">107</strain>
    </source>
</reference>
<dbReference type="Proteomes" id="UP000037943">
    <property type="component" value="Unassembled WGS sequence"/>
</dbReference>
<keyword evidence="3" id="KW-1185">Reference proteome</keyword>
<evidence type="ECO:0000313" key="3">
    <source>
        <dbReference type="Proteomes" id="UP000037943"/>
    </source>
</evidence>
<organism evidence="2 3">
    <name type="scientific">Pseudomonas amygdali pv. lachrymans</name>
    <name type="common">Pseudomonas syringae pv. lachrymans</name>
    <dbReference type="NCBI Taxonomy" id="53707"/>
    <lineage>
        <taxon>Bacteria</taxon>
        <taxon>Pseudomonadati</taxon>
        <taxon>Pseudomonadota</taxon>
        <taxon>Gammaproteobacteria</taxon>
        <taxon>Pseudomonadales</taxon>
        <taxon>Pseudomonadaceae</taxon>
        <taxon>Pseudomonas</taxon>
        <taxon>Pseudomonas amygdali</taxon>
    </lineage>
</organism>
<protein>
    <recommendedName>
        <fullName evidence="4">Rhs element Vgr protein</fullName>
    </recommendedName>
</protein>
<comment type="caution">
    <text evidence="2">The sequence shown here is derived from an EMBL/GenBank/DDBJ whole genome shotgun (WGS) entry which is preliminary data.</text>
</comment>
<dbReference type="EMBL" id="LGLK01000057">
    <property type="protein sequence ID" value="KPC17979.1"/>
    <property type="molecule type" value="Genomic_DNA"/>
</dbReference>
<accession>A0ABR5KTM0</accession>
<gene>
    <name evidence="1" type="ORF">AC499_0222</name>
    <name evidence="2" type="ORF">AC499_1181</name>
</gene>
<evidence type="ECO:0000313" key="2">
    <source>
        <dbReference type="EMBL" id="KPC17979.1"/>
    </source>
</evidence>
<evidence type="ECO:0008006" key="4">
    <source>
        <dbReference type="Google" id="ProtNLM"/>
    </source>
</evidence>
<name>A0ABR5KTM0_PSEAV</name>
<sequence>MTILPLNMLLKGPHARLSGDQAIYTTGHTITMHEDQHGAIDLR</sequence>
<evidence type="ECO:0000313" key="1">
    <source>
        <dbReference type="EMBL" id="KPC17020.1"/>
    </source>
</evidence>
<dbReference type="EMBL" id="LGLK01000057">
    <property type="protein sequence ID" value="KPC17020.1"/>
    <property type="molecule type" value="Genomic_DNA"/>
</dbReference>